<keyword evidence="1" id="KW-0472">Membrane</keyword>
<organism evidence="2">
    <name type="scientific">Desertifilum tharense IPPAS B-1220</name>
    <dbReference type="NCBI Taxonomy" id="1781255"/>
    <lineage>
        <taxon>Bacteria</taxon>
        <taxon>Bacillati</taxon>
        <taxon>Cyanobacteriota</taxon>
        <taxon>Cyanophyceae</taxon>
        <taxon>Desertifilales</taxon>
        <taxon>Desertifilaceae</taxon>
        <taxon>Desertifilum</taxon>
    </lineage>
</organism>
<dbReference type="EMBL" id="MJGC01000062">
    <property type="protein sequence ID" value="OEJ74707.1"/>
    <property type="molecule type" value="Genomic_DNA"/>
</dbReference>
<accession>A0A1E5QJG8</accession>
<name>A0A1E5QJG8_9CYAN</name>
<keyword evidence="1" id="KW-0812">Transmembrane</keyword>
<protein>
    <submittedName>
        <fullName evidence="2">Uncharacterized protein</fullName>
    </submittedName>
</protein>
<proteinExistence type="predicted"/>
<dbReference type="AlphaFoldDB" id="A0A1E5QJG8"/>
<keyword evidence="1" id="KW-1133">Transmembrane helix</keyword>
<dbReference type="RefSeq" id="WP_069967655.1">
    <property type="nucleotide sequence ID" value="NZ_CM124774.1"/>
</dbReference>
<feature type="transmembrane region" description="Helical" evidence="1">
    <location>
        <begin position="50"/>
        <end position="66"/>
    </location>
</feature>
<reference evidence="2" key="1">
    <citation type="submission" date="2016-09" db="EMBL/GenBank/DDBJ databases">
        <title>Draft genome of thermotolerant cyanobacterium Desertifilum sp. strain IPPAS B-1220.</title>
        <authorList>
            <person name="Sinetova M.A."/>
            <person name="Bolakhan K."/>
            <person name="Zayadan B.K."/>
            <person name="Mironov K.S."/>
            <person name="Ustinova V."/>
            <person name="Kupriyanova E.V."/>
            <person name="Sidorov R.A."/>
            <person name="Skrypnik A.N."/>
            <person name="Gogoleva N.E."/>
            <person name="Gogolev Y.V."/>
            <person name="Los D.A."/>
        </authorList>
    </citation>
    <scope>NUCLEOTIDE SEQUENCE [LARGE SCALE GENOMIC DNA]</scope>
    <source>
        <strain evidence="2">IPPAS B-1220</strain>
    </source>
</reference>
<gene>
    <name evidence="2" type="ORF">BH720_13070</name>
</gene>
<sequence>MPNELKRQNCTHECAQGHCPFVNDPQNPRRYVCLKCGLERSLDKYETENPPVLALILTAIILFMLVL</sequence>
<evidence type="ECO:0000313" key="2">
    <source>
        <dbReference type="EMBL" id="OEJ74707.1"/>
    </source>
</evidence>
<evidence type="ECO:0000256" key="1">
    <source>
        <dbReference type="SAM" id="Phobius"/>
    </source>
</evidence>
<dbReference type="OrthoDB" id="468435at2"/>
<comment type="caution">
    <text evidence="2">The sequence shown here is derived from an EMBL/GenBank/DDBJ whole genome shotgun (WGS) entry which is preliminary data.</text>
</comment>